<dbReference type="EMBL" id="CP113797">
    <property type="protein sequence ID" value="WAL58778.1"/>
    <property type="molecule type" value="Genomic_DNA"/>
</dbReference>
<protein>
    <submittedName>
        <fullName evidence="2">Uncharacterized protein</fullName>
    </submittedName>
</protein>
<evidence type="ECO:0000313" key="2">
    <source>
        <dbReference type="EMBL" id="WAL58778.1"/>
    </source>
</evidence>
<feature type="signal peptide" evidence="1">
    <location>
        <begin position="1"/>
        <end position="43"/>
    </location>
</feature>
<reference evidence="2" key="1">
    <citation type="submission" date="2022-12" db="EMBL/GenBank/DDBJ databases">
        <title>Polyphasic identification of a Novel Hot-Spring Cyanobacterium Ocullathermofonsia sinensis gen nov. sp. nov. and Genomic Insights on its Adaptations to the Thermal Habitat.</title>
        <authorList>
            <person name="Daroch M."/>
            <person name="Tang J."/>
            <person name="Jiang Y."/>
        </authorList>
    </citation>
    <scope>NUCLEOTIDE SEQUENCE</scope>
    <source>
        <strain evidence="2">PKUAC-SCTA174</strain>
    </source>
</reference>
<dbReference type="RefSeq" id="WP_268608210.1">
    <property type="nucleotide sequence ID" value="NZ_CP113797.1"/>
</dbReference>
<evidence type="ECO:0000256" key="1">
    <source>
        <dbReference type="SAM" id="SignalP"/>
    </source>
</evidence>
<dbReference type="KEGG" id="tsin:OXH18_16545"/>
<accession>A0A9E8ZCB6</accession>
<sequence length="172" mass="18404">MYSTVETLRSINSKPFSSTRFSIMTLSACAGMLLLGLSRPAQATPASVVKETFCAVPTDLSARPASVSLAPITDRSLIASISGATEAATEYPMMDFSAAESDAAVALFGCDCLPCINALRQLRNQSFAQMVIQSGTLQASNQGHCWSSLQQRRSSQEVEDVLQQLEAIEMNS</sequence>
<keyword evidence="1" id="KW-0732">Signal</keyword>
<evidence type="ECO:0000313" key="3">
    <source>
        <dbReference type="Proteomes" id="UP001163152"/>
    </source>
</evidence>
<organism evidence="2 3">
    <name type="scientific">Thermocoleostomius sinensis A174</name>
    <dbReference type="NCBI Taxonomy" id="2016057"/>
    <lineage>
        <taxon>Bacteria</taxon>
        <taxon>Bacillati</taxon>
        <taxon>Cyanobacteriota</taxon>
        <taxon>Cyanophyceae</taxon>
        <taxon>Oculatellales</taxon>
        <taxon>Oculatellaceae</taxon>
        <taxon>Thermocoleostomius</taxon>
    </lineage>
</organism>
<dbReference type="AlphaFoldDB" id="A0A9E8ZCB6"/>
<keyword evidence="3" id="KW-1185">Reference proteome</keyword>
<proteinExistence type="predicted"/>
<dbReference type="Proteomes" id="UP001163152">
    <property type="component" value="Chromosome"/>
</dbReference>
<feature type="chain" id="PRO_5038725259" evidence="1">
    <location>
        <begin position="44"/>
        <end position="172"/>
    </location>
</feature>
<gene>
    <name evidence="2" type="ORF">OXH18_16545</name>
</gene>
<name>A0A9E8ZCB6_9CYAN</name>